<dbReference type="KEGG" id="thd:BHV28_00590"/>
<organism evidence="2 3">
    <name type="scientific">Candidatus Tokpelaia hoelldobleri</name>
    <dbReference type="NCBI Taxonomy" id="1902579"/>
    <lineage>
        <taxon>Bacteria</taxon>
        <taxon>Pseudomonadati</taxon>
        <taxon>Pseudomonadota</taxon>
        <taxon>Alphaproteobacteria</taxon>
        <taxon>Hyphomicrobiales</taxon>
        <taxon>Candidatus Tokpelaia</taxon>
    </lineage>
</organism>
<feature type="domain" description="YgjP-like metallopeptidase" evidence="1">
    <location>
        <begin position="35"/>
        <end position="239"/>
    </location>
</feature>
<dbReference type="EMBL" id="CP017315">
    <property type="protein sequence ID" value="AQS40785.1"/>
    <property type="molecule type" value="Genomic_DNA"/>
</dbReference>
<dbReference type="InterPro" id="IPR053136">
    <property type="entry name" value="UTP_pyrophosphatase-like"/>
</dbReference>
<reference evidence="2 3" key="2">
    <citation type="journal article" date="2016" name="Sci. Rep.">
        <title>The genome of Rhizobiales bacteria in predatory ants reveals urease gene functions but no genes for nitrogen fixation.</title>
        <authorList>
            <person name="Neuvonen M.M."/>
            <person name="Tamarit D."/>
            <person name="Naslund K."/>
            <person name="Liebig J."/>
            <person name="Feldhaar H."/>
            <person name="Moran N.A."/>
            <person name="Guy L."/>
            <person name="Andersson S.G."/>
        </authorList>
    </citation>
    <scope>NUCLEOTIDE SEQUENCE [LARGE SCALE GENOMIC DNA]</scope>
    <source>
        <strain evidence="2 3">Hsal</strain>
    </source>
</reference>
<protein>
    <recommendedName>
        <fullName evidence="1">YgjP-like metallopeptidase domain-containing protein</fullName>
    </recommendedName>
</protein>
<evidence type="ECO:0000313" key="3">
    <source>
        <dbReference type="Proteomes" id="UP000188912"/>
    </source>
</evidence>
<reference evidence="2 3" key="1">
    <citation type="journal article" date="2010" name="Science">
        <title>Genomic comparison of the ants Camponotus floridanus and Harpegnathos saltator.</title>
        <authorList>
            <person name="Bonasio R."/>
            <person name="Zhang G."/>
            <person name="Ye C."/>
            <person name="Mutti N.S."/>
            <person name="Fang X."/>
            <person name="Qin N."/>
            <person name="Donahue G."/>
            <person name="Yang P."/>
            <person name="Li Q."/>
            <person name="Li C."/>
            <person name="Zhang P."/>
            <person name="Huang Z."/>
            <person name="Berger S.L."/>
            <person name="Reinberg D."/>
            <person name="Wang J."/>
            <person name="Liebig J."/>
        </authorList>
    </citation>
    <scope>NUCLEOTIDE SEQUENCE [LARGE SCALE GENOMIC DNA]</scope>
    <source>
        <strain evidence="2 3">Hsal</strain>
    </source>
</reference>
<keyword evidence="3" id="KW-1185">Reference proteome</keyword>
<dbReference type="CDD" id="cd07344">
    <property type="entry name" value="M48_yhfN_like"/>
    <property type="match status" value="1"/>
</dbReference>
<dbReference type="AlphaFoldDB" id="A0A1U9JSE1"/>
<dbReference type="Proteomes" id="UP000188912">
    <property type="component" value="Chromosome"/>
</dbReference>
<evidence type="ECO:0000259" key="1">
    <source>
        <dbReference type="Pfam" id="PF01863"/>
    </source>
</evidence>
<dbReference type="Gene3D" id="3.30.2010.10">
    <property type="entry name" value="Metalloproteases ('zincins'), catalytic domain"/>
    <property type="match status" value="1"/>
</dbReference>
<evidence type="ECO:0000313" key="2">
    <source>
        <dbReference type="EMBL" id="AQS40785.1"/>
    </source>
</evidence>
<dbReference type="PANTHER" id="PTHR30399:SF1">
    <property type="entry name" value="UTP PYROPHOSPHATASE"/>
    <property type="match status" value="1"/>
</dbReference>
<dbReference type="PANTHER" id="PTHR30399">
    <property type="entry name" value="UNCHARACTERIZED PROTEIN YGJP"/>
    <property type="match status" value="1"/>
</dbReference>
<name>A0A1U9JSE1_9HYPH</name>
<proteinExistence type="predicted"/>
<dbReference type="InterPro" id="IPR002725">
    <property type="entry name" value="YgjP-like_metallopeptidase"/>
</dbReference>
<dbReference type="Pfam" id="PF01863">
    <property type="entry name" value="YgjP-like"/>
    <property type="match status" value="1"/>
</dbReference>
<sequence length="250" mass="28463">MFKRFFASSRTTFPQSYALSDRELPLKVVADTRARRLILRIEQGGKGLRVTAPPGIRGRDVERFVDRHRDWLERRLHGIPAPTDSGAILHDGAHIMLFGKQHRIVYVGGRGVAEVAERDGELCLLVYGDEQYLARRVKDFVRKQAERVIAPLVEHYSAVAGRKPKSVRYKDTVSRWGSCSADGHLSFSWRIAMAPADVIRYLVAHEVAHLIEMNHAPQFWALCERLCPGSQQQRTWLKYNGQSLHAVHFG</sequence>
<gene>
    <name evidence="2" type="ORF">BHV28_00590</name>
</gene>
<accession>A0A1U9JSE1</accession>